<dbReference type="SMART" id="SM00382">
    <property type="entry name" value="AAA"/>
    <property type="match status" value="1"/>
</dbReference>
<dbReference type="GO" id="GO:0016887">
    <property type="term" value="F:ATP hydrolysis activity"/>
    <property type="evidence" value="ECO:0007669"/>
    <property type="project" value="InterPro"/>
</dbReference>
<dbReference type="InterPro" id="IPR051314">
    <property type="entry name" value="AAA_ATPase_RarA/MGS1/WRNIP1"/>
</dbReference>
<dbReference type="Pfam" id="PF00004">
    <property type="entry name" value="AAA"/>
    <property type="match status" value="1"/>
</dbReference>
<feature type="region of interest" description="Disordered" evidence="7">
    <location>
        <begin position="1"/>
        <end position="20"/>
    </location>
</feature>
<evidence type="ECO:0000256" key="7">
    <source>
        <dbReference type="SAM" id="MobiDB-lite"/>
    </source>
</evidence>
<keyword evidence="5" id="KW-0547">Nucleotide-binding</keyword>
<evidence type="ECO:0000313" key="9">
    <source>
        <dbReference type="EMBL" id="SFF40414.1"/>
    </source>
</evidence>
<evidence type="ECO:0000259" key="8">
    <source>
        <dbReference type="SMART" id="SM00382"/>
    </source>
</evidence>
<dbReference type="SUPFAM" id="SSF52540">
    <property type="entry name" value="P-loop containing nucleoside triphosphate hydrolases"/>
    <property type="match status" value="1"/>
</dbReference>
<dbReference type="SUPFAM" id="SSF48019">
    <property type="entry name" value="post-AAA+ oligomerization domain-like"/>
    <property type="match status" value="1"/>
</dbReference>
<dbReference type="GO" id="GO:0000731">
    <property type="term" value="P:DNA synthesis involved in DNA repair"/>
    <property type="evidence" value="ECO:0007669"/>
    <property type="project" value="TreeGrafter"/>
</dbReference>
<evidence type="ECO:0000313" key="10">
    <source>
        <dbReference type="Proteomes" id="UP000199771"/>
    </source>
</evidence>
<evidence type="ECO:0000256" key="3">
    <source>
        <dbReference type="ARBA" id="ARBA00020776"/>
    </source>
</evidence>
<dbReference type="InterPro" id="IPR032423">
    <property type="entry name" value="AAA_assoc_2"/>
</dbReference>
<dbReference type="InterPro" id="IPR027417">
    <property type="entry name" value="P-loop_NTPase"/>
</dbReference>
<dbReference type="FunFam" id="1.10.3710.10:FF:000004">
    <property type="entry name" value="Putative ATPase, AAA family"/>
    <property type="match status" value="1"/>
</dbReference>
<dbReference type="CDD" id="cd00009">
    <property type="entry name" value="AAA"/>
    <property type="match status" value="1"/>
</dbReference>
<dbReference type="FunFam" id="3.40.50.300:FF:000137">
    <property type="entry name" value="Replication-associated recombination protein A"/>
    <property type="match status" value="1"/>
</dbReference>
<comment type="similarity">
    <text evidence="2">Belongs to the AAA ATPase family. RarA/MGS1/WRNIP1 subfamily.</text>
</comment>
<dbReference type="GO" id="GO:0017116">
    <property type="term" value="F:single-stranded DNA helicase activity"/>
    <property type="evidence" value="ECO:0007669"/>
    <property type="project" value="TreeGrafter"/>
</dbReference>
<dbReference type="Gene3D" id="1.20.272.10">
    <property type="match status" value="1"/>
</dbReference>
<gene>
    <name evidence="9" type="ORF">SAMN04488120_103254</name>
</gene>
<dbReference type="STRING" id="1076937.SAMN04488120_103254"/>
<dbReference type="GO" id="GO:0005524">
    <property type="term" value="F:ATP binding"/>
    <property type="evidence" value="ECO:0007669"/>
    <property type="project" value="UniProtKB-KW"/>
</dbReference>
<dbReference type="Pfam" id="PF12002">
    <property type="entry name" value="MgsA_C"/>
    <property type="match status" value="1"/>
</dbReference>
<evidence type="ECO:0000256" key="4">
    <source>
        <dbReference type="ARBA" id="ARBA00022705"/>
    </source>
</evidence>
<reference evidence="9 10" key="1">
    <citation type="submission" date="2016-10" db="EMBL/GenBank/DDBJ databases">
        <authorList>
            <person name="de Groot N.N."/>
        </authorList>
    </citation>
    <scope>NUCLEOTIDE SEQUENCE [LARGE SCALE GENOMIC DNA]</scope>
    <source>
        <strain evidence="9 10">DSM 23609</strain>
    </source>
</reference>
<evidence type="ECO:0000256" key="6">
    <source>
        <dbReference type="ARBA" id="ARBA00022840"/>
    </source>
</evidence>
<dbReference type="GO" id="GO:0006261">
    <property type="term" value="P:DNA-templated DNA replication"/>
    <property type="evidence" value="ECO:0007669"/>
    <property type="project" value="TreeGrafter"/>
</dbReference>
<evidence type="ECO:0000256" key="1">
    <source>
        <dbReference type="ARBA" id="ARBA00002393"/>
    </source>
</evidence>
<dbReference type="GO" id="GO:0003677">
    <property type="term" value="F:DNA binding"/>
    <property type="evidence" value="ECO:0007669"/>
    <property type="project" value="InterPro"/>
</dbReference>
<keyword evidence="4" id="KW-0235">DNA replication</keyword>
<dbReference type="Proteomes" id="UP000199771">
    <property type="component" value="Unassembled WGS sequence"/>
</dbReference>
<dbReference type="InterPro" id="IPR003959">
    <property type="entry name" value="ATPase_AAA_core"/>
</dbReference>
<dbReference type="OrthoDB" id="9778364at2"/>
<keyword evidence="10" id="KW-1185">Reference proteome</keyword>
<dbReference type="Gene3D" id="1.10.3710.10">
    <property type="entry name" value="DNA polymerase III clamp loader subunits, C-terminal domain"/>
    <property type="match status" value="1"/>
</dbReference>
<dbReference type="InterPro" id="IPR021886">
    <property type="entry name" value="MgsA_C"/>
</dbReference>
<feature type="domain" description="AAA+ ATPase" evidence="8">
    <location>
        <begin position="54"/>
        <end position="172"/>
    </location>
</feature>
<accession>A0A1I2IDW5</accession>
<dbReference type="Pfam" id="PF16193">
    <property type="entry name" value="AAA_assoc_2"/>
    <property type="match status" value="1"/>
</dbReference>
<protein>
    <recommendedName>
        <fullName evidence="3">Replication-associated recombination protein A</fullName>
    </recommendedName>
</protein>
<dbReference type="InterPro" id="IPR003593">
    <property type="entry name" value="AAA+_ATPase"/>
</dbReference>
<proteinExistence type="inferred from homology"/>
<sequence length="460" mass="49932">MTSQAAPSAPSRGQTGLSQPLAERMRPQCLDDIVGQDHLLGPGAPLRSLLEAGSVPSMVLWGPPGVGKTTLARLIAQYTRARFVTLSAVLSGVKEIREAVVQAQTAAAALTPQATVLFIDEIHRFNKAQQDALLPYVEDGTLTLVGATTENPSFELNAALLSRVRVFVLRALSAEDVRKVLQRALIDAGHGCGLAADALPPHWLDRFAEAADGDARRGLVLLETAMELVRAQTRESGSGAEFRFDDAVLARLVGQGLRRFDKQGENFYDQISALHKSVRGSDPDAALYWLARMLDGGCDPHYIARRVLRMAVEDIGLADPRAQALCLDAWDTYQRLGSPEGELALAAAVVYLACAPKSNAVYTAYGAARRLVEGSGSLEVPMHLRNAPTRLMKDLGYGRGYRYDHDEEGAHAAGQQFLPDRLVGTELYHPVARGFEIRIAEKLAVLRQQRTSPRSGEEHT</sequence>
<dbReference type="PANTHER" id="PTHR13779:SF7">
    <property type="entry name" value="ATPASE WRNIP1"/>
    <property type="match status" value="1"/>
</dbReference>
<dbReference type="PANTHER" id="PTHR13779">
    <property type="entry name" value="WERNER HELICASE-INTERACTING PROTEIN 1 FAMILY MEMBER"/>
    <property type="match status" value="1"/>
</dbReference>
<comment type="function">
    <text evidence="1">DNA-dependent ATPase that plays important roles in cellular responses to stalled DNA replication processes.</text>
</comment>
<evidence type="ECO:0000256" key="2">
    <source>
        <dbReference type="ARBA" id="ARBA00008959"/>
    </source>
</evidence>
<dbReference type="FunFam" id="1.20.272.10:FF:000001">
    <property type="entry name" value="Putative AAA family ATPase"/>
    <property type="match status" value="1"/>
</dbReference>
<keyword evidence="6" id="KW-0067">ATP-binding</keyword>
<evidence type="ECO:0000256" key="5">
    <source>
        <dbReference type="ARBA" id="ARBA00022741"/>
    </source>
</evidence>
<name>A0A1I2IDW5_9GAMM</name>
<dbReference type="EMBL" id="FOOC01000003">
    <property type="protein sequence ID" value="SFF40414.1"/>
    <property type="molecule type" value="Genomic_DNA"/>
</dbReference>
<dbReference type="AlphaFoldDB" id="A0A1I2IDW5"/>
<dbReference type="Gene3D" id="3.40.50.300">
    <property type="entry name" value="P-loop containing nucleotide triphosphate hydrolases"/>
    <property type="match status" value="1"/>
</dbReference>
<feature type="compositionally biased region" description="Polar residues" evidence="7">
    <location>
        <begin position="1"/>
        <end position="18"/>
    </location>
</feature>
<dbReference type="CDD" id="cd18139">
    <property type="entry name" value="HLD_clamp_RarA"/>
    <property type="match status" value="1"/>
</dbReference>
<dbReference type="GO" id="GO:0008047">
    <property type="term" value="F:enzyme activator activity"/>
    <property type="evidence" value="ECO:0007669"/>
    <property type="project" value="TreeGrafter"/>
</dbReference>
<dbReference type="InterPro" id="IPR008921">
    <property type="entry name" value="DNA_pol3_clamp-load_cplx_C"/>
</dbReference>
<organism evidence="9 10">
    <name type="scientific">Fontimonas thermophila</name>
    <dbReference type="NCBI Taxonomy" id="1076937"/>
    <lineage>
        <taxon>Bacteria</taxon>
        <taxon>Pseudomonadati</taxon>
        <taxon>Pseudomonadota</taxon>
        <taxon>Gammaproteobacteria</taxon>
        <taxon>Nevskiales</taxon>
        <taxon>Nevskiaceae</taxon>
        <taxon>Fontimonas</taxon>
    </lineage>
</organism>
<dbReference type="Gene3D" id="1.10.8.60">
    <property type="match status" value="1"/>
</dbReference>